<feature type="region of interest" description="Disordered" evidence="1">
    <location>
        <begin position="334"/>
        <end position="391"/>
    </location>
</feature>
<feature type="compositionally biased region" description="Basic and acidic residues" evidence="1">
    <location>
        <begin position="231"/>
        <end position="274"/>
    </location>
</feature>
<feature type="compositionally biased region" description="Basic and acidic residues" evidence="1">
    <location>
        <begin position="55"/>
        <end position="73"/>
    </location>
</feature>
<name>A0A2G9UGP4_TELCI</name>
<reference evidence="2 3" key="1">
    <citation type="submission" date="2015-09" db="EMBL/GenBank/DDBJ databases">
        <title>Draft genome of the parasitic nematode Teladorsagia circumcincta isolate WARC Sus (inbred).</title>
        <authorList>
            <person name="Mitreva M."/>
        </authorList>
    </citation>
    <scope>NUCLEOTIDE SEQUENCE [LARGE SCALE GENOMIC DNA]</scope>
    <source>
        <strain evidence="2 3">S</strain>
    </source>
</reference>
<dbReference type="AlphaFoldDB" id="A0A2G9UGP4"/>
<feature type="compositionally biased region" description="Basic residues" evidence="1">
    <location>
        <begin position="206"/>
        <end position="230"/>
    </location>
</feature>
<dbReference type="EMBL" id="KZ346694">
    <property type="protein sequence ID" value="PIO69346.1"/>
    <property type="molecule type" value="Genomic_DNA"/>
</dbReference>
<accession>A0A2G9UGP4</accession>
<feature type="compositionally biased region" description="Basic and acidic residues" evidence="1">
    <location>
        <begin position="281"/>
        <end position="291"/>
    </location>
</feature>
<sequence>MKKPKKKSRSNESARIHLKKKKKSEKGGVSETESVKAEKQKSERESAKSLKKKKEQSEKGSAEKSKKAKKQEDVSTSSKRKKRKDGSEKGGGSGKRLKRIAKIDASSSFKKGKSKIVEVGGTLGRSLSRRKTLSGSRGFSFEEEEIIREDVTQPSISMDGDTPSDKVMSEEVAKSHDSSQSRTERGGKKKWSPVKDQSLIYESGSFKRKTKARRIRKVISLKKSKKRVKRKDREGAKRKAAEQDKMNKEKPASWPQKEEVPVKSEEMKKGRSDSKSGSQDSLEKKRPDAEYFRLGGDNLPPHPITNVAQGAESVFLVRPEHMKDHRKKTNMVSAYMGFDSDAAQKRGRKQDEPSKKEKKKQKDSSEEYVFIHLPGESGYEGNETPENVPNP</sequence>
<dbReference type="Proteomes" id="UP000230423">
    <property type="component" value="Unassembled WGS sequence"/>
</dbReference>
<gene>
    <name evidence="2" type="ORF">TELCIR_08834</name>
</gene>
<keyword evidence="3" id="KW-1185">Reference proteome</keyword>
<feature type="non-terminal residue" evidence="2">
    <location>
        <position position="391"/>
    </location>
</feature>
<evidence type="ECO:0000313" key="3">
    <source>
        <dbReference type="Proteomes" id="UP000230423"/>
    </source>
</evidence>
<feature type="region of interest" description="Disordered" evidence="1">
    <location>
        <begin position="1"/>
        <end position="305"/>
    </location>
</feature>
<protein>
    <submittedName>
        <fullName evidence="2">Uncharacterized protein</fullName>
    </submittedName>
</protein>
<feature type="compositionally biased region" description="Basic and acidic residues" evidence="1">
    <location>
        <begin position="163"/>
        <end position="186"/>
    </location>
</feature>
<evidence type="ECO:0000256" key="1">
    <source>
        <dbReference type="SAM" id="MobiDB-lite"/>
    </source>
</evidence>
<feature type="compositionally biased region" description="Basic and acidic residues" evidence="1">
    <location>
        <begin position="349"/>
        <end position="365"/>
    </location>
</feature>
<evidence type="ECO:0000313" key="2">
    <source>
        <dbReference type="EMBL" id="PIO69346.1"/>
    </source>
</evidence>
<proteinExistence type="predicted"/>
<organism evidence="2 3">
    <name type="scientific">Teladorsagia circumcincta</name>
    <name type="common">Brown stomach worm</name>
    <name type="synonym">Ostertagia circumcincta</name>
    <dbReference type="NCBI Taxonomy" id="45464"/>
    <lineage>
        <taxon>Eukaryota</taxon>
        <taxon>Metazoa</taxon>
        <taxon>Ecdysozoa</taxon>
        <taxon>Nematoda</taxon>
        <taxon>Chromadorea</taxon>
        <taxon>Rhabditida</taxon>
        <taxon>Rhabditina</taxon>
        <taxon>Rhabditomorpha</taxon>
        <taxon>Strongyloidea</taxon>
        <taxon>Trichostrongylidae</taxon>
        <taxon>Teladorsagia</taxon>
    </lineage>
</organism>
<feature type="compositionally biased region" description="Basic and acidic residues" evidence="1">
    <location>
        <begin position="25"/>
        <end position="48"/>
    </location>
</feature>